<gene>
    <name evidence="4" type="ORF">H9746_04475</name>
</gene>
<keyword evidence="1" id="KW-0677">Repeat</keyword>
<dbReference type="Pfam" id="PF00395">
    <property type="entry name" value="SLH"/>
    <property type="match status" value="2"/>
</dbReference>
<dbReference type="InterPro" id="IPR001119">
    <property type="entry name" value="SLH_dom"/>
</dbReference>
<feature type="domain" description="SLH" evidence="3">
    <location>
        <begin position="87"/>
        <end position="150"/>
    </location>
</feature>
<feature type="domain" description="SLH" evidence="3">
    <location>
        <begin position="16"/>
        <end position="86"/>
    </location>
</feature>
<dbReference type="PANTHER" id="PTHR43308">
    <property type="entry name" value="OUTER MEMBRANE PROTEIN ALPHA-RELATED"/>
    <property type="match status" value="1"/>
</dbReference>
<dbReference type="InterPro" id="IPR051465">
    <property type="entry name" value="Cell_Envelope_Struct_Comp"/>
</dbReference>
<evidence type="ECO:0000313" key="4">
    <source>
        <dbReference type="EMBL" id="HIV62091.1"/>
    </source>
</evidence>
<feature type="region of interest" description="Disordered" evidence="2">
    <location>
        <begin position="204"/>
        <end position="227"/>
    </location>
</feature>
<name>A0A9D1PH77_9FIRM</name>
<protein>
    <submittedName>
        <fullName evidence="4">S-layer homology domain-containing protein</fullName>
    </submittedName>
</protein>
<sequence length="236" mass="27408">MLFTGWYADEELTELITDVTMTENKTVYAGWEIYTPSEMLNTDDHFAYIIGYPDGNVKPTGNITRAEVATIFFRLLEPTVREQNLTNKGSFSDVVSGMWHNIAISTVESLGIVKGYQYGNFAPDKPITRAEAMTLINNVLLRLPEYKSDLLDGMIVWPDNTPDLWYYLAVQEATNSHDYRIKDKGIFEIWTKINPVEEWVKYQEKPVQKPTEEDNQENQDNDKYEQSDHLYGRFFF</sequence>
<reference evidence="4" key="2">
    <citation type="submission" date="2021-04" db="EMBL/GenBank/DDBJ databases">
        <authorList>
            <person name="Gilroy R."/>
        </authorList>
    </citation>
    <scope>NUCLEOTIDE SEQUENCE</scope>
    <source>
        <strain evidence="4">CHK193-4272</strain>
    </source>
</reference>
<dbReference type="PANTHER" id="PTHR43308:SF5">
    <property type="entry name" value="S-LAYER PROTEIN _ PEPTIDOGLYCAN ENDO-BETA-N-ACETYLGLUCOSAMINIDASE"/>
    <property type="match status" value="1"/>
</dbReference>
<dbReference type="Proteomes" id="UP000886808">
    <property type="component" value="Unassembled WGS sequence"/>
</dbReference>
<proteinExistence type="predicted"/>
<dbReference type="EMBL" id="DXIE01000028">
    <property type="protein sequence ID" value="HIV62091.1"/>
    <property type="molecule type" value="Genomic_DNA"/>
</dbReference>
<evidence type="ECO:0000256" key="2">
    <source>
        <dbReference type="SAM" id="MobiDB-lite"/>
    </source>
</evidence>
<evidence type="ECO:0000259" key="3">
    <source>
        <dbReference type="PROSITE" id="PS51272"/>
    </source>
</evidence>
<accession>A0A9D1PH77</accession>
<evidence type="ECO:0000313" key="5">
    <source>
        <dbReference type="Proteomes" id="UP000886808"/>
    </source>
</evidence>
<dbReference type="AlphaFoldDB" id="A0A9D1PH77"/>
<dbReference type="PROSITE" id="PS51272">
    <property type="entry name" value="SLH"/>
    <property type="match status" value="2"/>
</dbReference>
<evidence type="ECO:0000256" key="1">
    <source>
        <dbReference type="ARBA" id="ARBA00022737"/>
    </source>
</evidence>
<comment type="caution">
    <text evidence="4">The sequence shown here is derived from an EMBL/GenBank/DDBJ whole genome shotgun (WGS) entry which is preliminary data.</text>
</comment>
<organism evidence="4 5">
    <name type="scientific">Candidatus Butyricicoccus avistercoris</name>
    <dbReference type="NCBI Taxonomy" id="2838518"/>
    <lineage>
        <taxon>Bacteria</taxon>
        <taxon>Bacillati</taxon>
        <taxon>Bacillota</taxon>
        <taxon>Clostridia</taxon>
        <taxon>Eubacteriales</taxon>
        <taxon>Butyricicoccaceae</taxon>
        <taxon>Butyricicoccus</taxon>
    </lineage>
</organism>
<reference evidence="4" key="1">
    <citation type="journal article" date="2021" name="PeerJ">
        <title>Extensive microbial diversity within the chicken gut microbiome revealed by metagenomics and culture.</title>
        <authorList>
            <person name="Gilroy R."/>
            <person name="Ravi A."/>
            <person name="Getino M."/>
            <person name="Pursley I."/>
            <person name="Horton D.L."/>
            <person name="Alikhan N.F."/>
            <person name="Baker D."/>
            <person name="Gharbi K."/>
            <person name="Hall N."/>
            <person name="Watson M."/>
            <person name="Adriaenssens E.M."/>
            <person name="Foster-Nyarko E."/>
            <person name="Jarju S."/>
            <person name="Secka A."/>
            <person name="Antonio M."/>
            <person name="Oren A."/>
            <person name="Chaudhuri R.R."/>
            <person name="La Ragione R."/>
            <person name="Hildebrand F."/>
            <person name="Pallen M.J."/>
        </authorList>
    </citation>
    <scope>NUCLEOTIDE SEQUENCE</scope>
    <source>
        <strain evidence="4">CHK193-4272</strain>
    </source>
</reference>